<dbReference type="Gene3D" id="1.10.260.40">
    <property type="entry name" value="lambda repressor-like DNA-binding domains"/>
    <property type="match status" value="1"/>
</dbReference>
<dbReference type="OrthoDB" id="1859224at2"/>
<accession>A0A4P6YRB1</accession>
<dbReference type="AlphaFoldDB" id="A0A4P6YRB1"/>
<dbReference type="EMBL" id="CP037940">
    <property type="protein sequence ID" value="QBO35179.1"/>
    <property type="molecule type" value="Genomic_DNA"/>
</dbReference>
<reference evidence="4" key="1">
    <citation type="submission" date="2019-03" db="EMBL/GenBank/DDBJ databases">
        <title>Weissella sp. 26KH-42 Genome sequencing.</title>
        <authorList>
            <person name="Heo J."/>
            <person name="Kim S.-J."/>
            <person name="Kim J.-S."/>
            <person name="Hong S.-B."/>
            <person name="Kwon S.-W."/>
        </authorList>
    </citation>
    <scope>NUCLEOTIDE SEQUENCE [LARGE SCALE GENOMIC DNA]</scope>
    <source>
        <strain evidence="4">26KH-42</strain>
    </source>
</reference>
<keyword evidence="1" id="KW-0238">DNA-binding</keyword>
<name>A0A4P6YRB1_9LACO</name>
<dbReference type="Proteomes" id="UP000292886">
    <property type="component" value="Chromosome"/>
</dbReference>
<dbReference type="InterPro" id="IPR001387">
    <property type="entry name" value="Cro/C1-type_HTH"/>
</dbReference>
<evidence type="ECO:0000313" key="3">
    <source>
        <dbReference type="EMBL" id="QBO35179.1"/>
    </source>
</evidence>
<dbReference type="PROSITE" id="PS50943">
    <property type="entry name" value="HTH_CROC1"/>
    <property type="match status" value="1"/>
</dbReference>
<keyword evidence="4" id="KW-1185">Reference proteome</keyword>
<gene>
    <name evidence="3" type="ORF">EQG49_01265</name>
</gene>
<dbReference type="GO" id="GO:0003677">
    <property type="term" value="F:DNA binding"/>
    <property type="evidence" value="ECO:0007669"/>
    <property type="project" value="UniProtKB-KW"/>
</dbReference>
<dbReference type="PANTHER" id="PTHR46558">
    <property type="entry name" value="TRACRIPTIONAL REGULATORY PROTEIN-RELATED-RELATED"/>
    <property type="match status" value="1"/>
</dbReference>
<dbReference type="CDD" id="cd00093">
    <property type="entry name" value="HTH_XRE"/>
    <property type="match status" value="1"/>
</dbReference>
<evidence type="ECO:0000256" key="1">
    <source>
        <dbReference type="ARBA" id="ARBA00023125"/>
    </source>
</evidence>
<dbReference type="Pfam" id="PF01381">
    <property type="entry name" value="HTH_3"/>
    <property type="match status" value="1"/>
</dbReference>
<feature type="domain" description="HTH cro/C1-type" evidence="2">
    <location>
        <begin position="28"/>
        <end position="82"/>
    </location>
</feature>
<dbReference type="PANTHER" id="PTHR46558:SF4">
    <property type="entry name" value="DNA-BIDING PHAGE PROTEIN"/>
    <property type="match status" value="1"/>
</dbReference>
<evidence type="ECO:0000313" key="4">
    <source>
        <dbReference type="Proteomes" id="UP000292886"/>
    </source>
</evidence>
<evidence type="ECO:0000259" key="2">
    <source>
        <dbReference type="PROSITE" id="PS50943"/>
    </source>
</evidence>
<sequence>MGKQMKVIKQNNEVAHIPKTAQLFRNRIKQLRNERGITIRELAEATGIERSLISNYENWLRDPNKYVYYVLAQYFNVELWYIEGFEHSSIHSVDEHSEQIELYLE</sequence>
<dbReference type="InterPro" id="IPR010982">
    <property type="entry name" value="Lambda_DNA-bd_dom_sf"/>
</dbReference>
<proteinExistence type="predicted"/>
<dbReference type="KEGG" id="wei:EQG49_01265"/>
<protein>
    <submittedName>
        <fullName evidence="3">XRE family transcriptional regulator</fullName>
    </submittedName>
</protein>
<dbReference type="SUPFAM" id="SSF47413">
    <property type="entry name" value="lambda repressor-like DNA-binding domains"/>
    <property type="match status" value="1"/>
</dbReference>
<dbReference type="SMART" id="SM00530">
    <property type="entry name" value="HTH_XRE"/>
    <property type="match status" value="1"/>
</dbReference>
<organism evidence="3 4">
    <name type="scientific">Periweissella cryptocerci</name>
    <dbReference type="NCBI Taxonomy" id="2506420"/>
    <lineage>
        <taxon>Bacteria</taxon>
        <taxon>Bacillati</taxon>
        <taxon>Bacillota</taxon>
        <taxon>Bacilli</taxon>
        <taxon>Lactobacillales</taxon>
        <taxon>Lactobacillaceae</taxon>
        <taxon>Periweissella</taxon>
    </lineage>
</organism>